<evidence type="ECO:0000313" key="3">
    <source>
        <dbReference type="EMBL" id="CAK0864104.1"/>
    </source>
</evidence>
<gene>
    <name evidence="3" type="ORF">PCOR1329_LOCUS52061</name>
</gene>
<accession>A0ABN9UXQ7</accession>
<dbReference type="InterPro" id="IPR002110">
    <property type="entry name" value="Ankyrin_rpt"/>
</dbReference>
<dbReference type="Gene3D" id="1.25.40.20">
    <property type="entry name" value="Ankyrin repeat-containing domain"/>
    <property type="match status" value="1"/>
</dbReference>
<evidence type="ECO:0000256" key="1">
    <source>
        <dbReference type="SAM" id="MobiDB-lite"/>
    </source>
</evidence>
<evidence type="ECO:0000256" key="2">
    <source>
        <dbReference type="SAM" id="SignalP"/>
    </source>
</evidence>
<keyword evidence="4" id="KW-1185">Reference proteome</keyword>
<dbReference type="EMBL" id="CAUYUJ010016329">
    <property type="protein sequence ID" value="CAK0864104.1"/>
    <property type="molecule type" value="Genomic_DNA"/>
</dbReference>
<evidence type="ECO:0008006" key="5">
    <source>
        <dbReference type="Google" id="ProtNLM"/>
    </source>
</evidence>
<feature type="compositionally biased region" description="Gly residues" evidence="1">
    <location>
        <begin position="136"/>
        <end position="150"/>
    </location>
</feature>
<dbReference type="InterPro" id="IPR036770">
    <property type="entry name" value="Ankyrin_rpt-contain_sf"/>
</dbReference>
<dbReference type="SUPFAM" id="SSF48403">
    <property type="entry name" value="Ankyrin repeat"/>
    <property type="match status" value="1"/>
</dbReference>
<feature type="signal peptide" evidence="2">
    <location>
        <begin position="1"/>
        <end position="21"/>
    </location>
</feature>
<organism evidence="3 4">
    <name type="scientific">Prorocentrum cordatum</name>
    <dbReference type="NCBI Taxonomy" id="2364126"/>
    <lineage>
        <taxon>Eukaryota</taxon>
        <taxon>Sar</taxon>
        <taxon>Alveolata</taxon>
        <taxon>Dinophyceae</taxon>
        <taxon>Prorocentrales</taxon>
        <taxon>Prorocentraceae</taxon>
        <taxon>Prorocentrum</taxon>
    </lineage>
</organism>
<evidence type="ECO:0000313" key="4">
    <source>
        <dbReference type="Proteomes" id="UP001189429"/>
    </source>
</evidence>
<comment type="caution">
    <text evidence="3">The sequence shown here is derived from an EMBL/GenBank/DDBJ whole genome shotgun (WGS) entry which is preliminary data.</text>
</comment>
<proteinExistence type="predicted"/>
<feature type="chain" id="PRO_5046573050" description="Ankyrin repeat domain-containing protein" evidence="2">
    <location>
        <begin position="22"/>
        <end position="171"/>
    </location>
</feature>
<feature type="region of interest" description="Disordered" evidence="1">
    <location>
        <begin position="120"/>
        <end position="171"/>
    </location>
</feature>
<dbReference type="Proteomes" id="UP001189429">
    <property type="component" value="Unassembled WGS sequence"/>
</dbReference>
<keyword evidence="2" id="KW-0732">Signal</keyword>
<sequence>MLGALVFIPLLPALPVGAMWAQRNAALLVAARRGDWEKVKGLLSEGAGLRLNQTGNGGMSLLMLAARAGAADVCASLLASRADPGSREAASGSTALVLAAGAPERKAAACRRFRRPGALSGLRGRAGRRRARGAAGAAGGVGGPGGGEQGPRGEGREASGRAQLSDADKRV</sequence>
<protein>
    <recommendedName>
        <fullName evidence="5">Ankyrin repeat domain-containing protein</fullName>
    </recommendedName>
</protein>
<dbReference type="Pfam" id="PF12796">
    <property type="entry name" value="Ank_2"/>
    <property type="match status" value="1"/>
</dbReference>
<name>A0ABN9UXQ7_9DINO</name>
<reference evidence="3" key="1">
    <citation type="submission" date="2023-10" db="EMBL/GenBank/DDBJ databases">
        <authorList>
            <person name="Chen Y."/>
            <person name="Shah S."/>
            <person name="Dougan E. K."/>
            <person name="Thang M."/>
            <person name="Chan C."/>
        </authorList>
    </citation>
    <scope>NUCLEOTIDE SEQUENCE [LARGE SCALE GENOMIC DNA]</scope>
</reference>